<dbReference type="InterPro" id="IPR001958">
    <property type="entry name" value="Tet-R_TetA/multi-R_MdtG-like"/>
</dbReference>
<evidence type="ECO:0000256" key="4">
    <source>
        <dbReference type="ARBA" id="ARBA00022989"/>
    </source>
</evidence>
<dbReference type="PANTHER" id="PTHR23504:SF3">
    <property type="entry name" value="MAJOR FACILITATOR SUPERFAMILY (MFS) PROFILE DOMAIN-CONTAINING PROTEIN"/>
    <property type="match status" value="1"/>
</dbReference>
<dbReference type="InterPro" id="IPR036259">
    <property type="entry name" value="MFS_trans_sf"/>
</dbReference>
<feature type="transmembrane region" description="Helical" evidence="6">
    <location>
        <begin position="218"/>
        <end position="240"/>
    </location>
</feature>
<evidence type="ECO:0000256" key="5">
    <source>
        <dbReference type="ARBA" id="ARBA00023136"/>
    </source>
</evidence>
<proteinExistence type="predicted"/>
<dbReference type="GO" id="GO:0022857">
    <property type="term" value="F:transmembrane transporter activity"/>
    <property type="evidence" value="ECO:0007669"/>
    <property type="project" value="InterPro"/>
</dbReference>
<feature type="transmembrane region" description="Helical" evidence="6">
    <location>
        <begin position="174"/>
        <end position="198"/>
    </location>
</feature>
<dbReference type="Pfam" id="PF07690">
    <property type="entry name" value="MFS_1"/>
    <property type="match status" value="1"/>
</dbReference>
<keyword evidence="2" id="KW-0813">Transport</keyword>
<feature type="transmembrane region" description="Helical" evidence="6">
    <location>
        <begin position="372"/>
        <end position="398"/>
    </location>
</feature>
<gene>
    <name evidence="8" type="ORF">BBAD15_g4380</name>
</gene>
<feature type="transmembrane region" description="Helical" evidence="6">
    <location>
        <begin position="117"/>
        <end position="136"/>
    </location>
</feature>
<feature type="transmembrane region" description="Helical" evidence="6">
    <location>
        <begin position="44"/>
        <end position="68"/>
    </location>
</feature>
<feature type="transmembrane region" description="Helical" evidence="6">
    <location>
        <begin position="450"/>
        <end position="469"/>
    </location>
</feature>
<feature type="domain" description="Major facilitator superfamily (MFS) profile" evidence="7">
    <location>
        <begin position="46"/>
        <end position="473"/>
    </location>
</feature>
<comment type="subcellular location">
    <subcellularLocation>
        <location evidence="1">Membrane</location>
        <topology evidence="1">Multi-pass membrane protein</topology>
    </subcellularLocation>
</comment>
<dbReference type="OrthoDB" id="419616at2759"/>
<dbReference type="Gene3D" id="1.20.1250.20">
    <property type="entry name" value="MFS general substrate transporter like domains"/>
    <property type="match status" value="1"/>
</dbReference>
<evidence type="ECO:0000256" key="1">
    <source>
        <dbReference type="ARBA" id="ARBA00004141"/>
    </source>
</evidence>
<dbReference type="PANTHER" id="PTHR23504">
    <property type="entry name" value="MAJOR FACILITATOR SUPERFAMILY DOMAIN-CONTAINING PROTEIN 10"/>
    <property type="match status" value="1"/>
</dbReference>
<dbReference type="InterPro" id="IPR020846">
    <property type="entry name" value="MFS_dom"/>
</dbReference>
<evidence type="ECO:0000313" key="9">
    <source>
        <dbReference type="Proteomes" id="UP000030106"/>
    </source>
</evidence>
<dbReference type="SUPFAM" id="SSF103473">
    <property type="entry name" value="MFS general substrate transporter"/>
    <property type="match status" value="1"/>
</dbReference>
<feature type="transmembrane region" description="Helical" evidence="6">
    <location>
        <begin position="278"/>
        <end position="303"/>
    </location>
</feature>
<dbReference type="InterPro" id="IPR011701">
    <property type="entry name" value="MFS"/>
</dbReference>
<organism evidence="8 9">
    <name type="scientific">Beauveria bassiana D1-5</name>
    <dbReference type="NCBI Taxonomy" id="1245745"/>
    <lineage>
        <taxon>Eukaryota</taxon>
        <taxon>Fungi</taxon>
        <taxon>Dikarya</taxon>
        <taxon>Ascomycota</taxon>
        <taxon>Pezizomycotina</taxon>
        <taxon>Sordariomycetes</taxon>
        <taxon>Hypocreomycetidae</taxon>
        <taxon>Hypocreales</taxon>
        <taxon>Cordycipitaceae</taxon>
        <taxon>Beauveria</taxon>
    </lineage>
</organism>
<keyword evidence="5 6" id="KW-0472">Membrane</keyword>
<protein>
    <submittedName>
        <fullName evidence="8">Putative peptide/nitrate transporter</fullName>
    </submittedName>
</protein>
<dbReference type="AlphaFoldDB" id="A0A0A2VQW6"/>
<evidence type="ECO:0000256" key="2">
    <source>
        <dbReference type="ARBA" id="ARBA00022448"/>
    </source>
</evidence>
<dbReference type="EMBL" id="ANFO01000335">
    <property type="protein sequence ID" value="KGQ10291.1"/>
    <property type="molecule type" value="Genomic_DNA"/>
</dbReference>
<keyword evidence="4 6" id="KW-1133">Transmembrane helix</keyword>
<dbReference type="GO" id="GO:0016020">
    <property type="term" value="C:membrane"/>
    <property type="evidence" value="ECO:0007669"/>
    <property type="project" value="UniProtKB-SubCell"/>
</dbReference>
<dbReference type="PROSITE" id="PS50850">
    <property type="entry name" value="MFS"/>
    <property type="match status" value="1"/>
</dbReference>
<dbReference type="eggNOG" id="KOG2615">
    <property type="taxonomic scope" value="Eukaryota"/>
</dbReference>
<accession>A0A0A2VQW6</accession>
<dbReference type="HOGENOM" id="CLU_001265_54_6_1"/>
<dbReference type="PRINTS" id="PR01035">
    <property type="entry name" value="TCRTETA"/>
</dbReference>
<evidence type="ECO:0000259" key="7">
    <source>
        <dbReference type="PROSITE" id="PS50850"/>
    </source>
</evidence>
<feature type="transmembrane region" description="Helical" evidence="6">
    <location>
        <begin position="83"/>
        <end position="105"/>
    </location>
</feature>
<sequence length="477" mass="51705">MKRASNSVAALEAAENAPLLHREASKPGPVESAKHDGVPDCVQIFQILLLCYARMMEPIAFFCVFPYIAEMVQRNGKLPDSDIGFYSGLLESAFAATQVLFLMAWGCLSDRVGRKPVLILSLVGMAMGQVLFGMSTTLWEMALFRSLTGIFSSANLVIRTMIGENCTPEMRARAYSWYSTSGNIAVFLGPLLGGLLVNPAQRYPDTFSGTAPFEKHPYALPGFLVGSMGITAAILSALFLKETLPMHSTHPDKHNTTENGPTTYEILKSPNVIREMSIFCQVMILAFSFTAISPVVLHTTVAIGGFGFSTSQSTMYITVQGLSETAWLLLAFPLLHSRVGSMGIVRICSVAFPCVFAAHILMNALLRDQSDAAHALSSILAWVLMLCVPGVWMAFTAVQLRLNEISPGPYALGKMNSIAELLASLARSVAPPVISSIFAMGVRGQICSGYLAWITLIAFSLPLLGTYFCRESKHNCT</sequence>
<evidence type="ECO:0000313" key="8">
    <source>
        <dbReference type="EMBL" id="KGQ10291.1"/>
    </source>
</evidence>
<feature type="transmembrane region" description="Helical" evidence="6">
    <location>
        <begin position="347"/>
        <end position="366"/>
    </location>
</feature>
<keyword evidence="3 6" id="KW-0812">Transmembrane</keyword>
<comment type="caution">
    <text evidence="8">The sequence shown here is derived from an EMBL/GenBank/DDBJ whole genome shotgun (WGS) entry which is preliminary data.</text>
</comment>
<name>A0A0A2VQW6_BEABA</name>
<evidence type="ECO:0000256" key="6">
    <source>
        <dbReference type="SAM" id="Phobius"/>
    </source>
</evidence>
<evidence type="ECO:0000256" key="3">
    <source>
        <dbReference type="ARBA" id="ARBA00022692"/>
    </source>
</evidence>
<dbReference type="Proteomes" id="UP000030106">
    <property type="component" value="Unassembled WGS sequence"/>
</dbReference>
<feature type="transmembrane region" description="Helical" evidence="6">
    <location>
        <begin position="142"/>
        <end position="162"/>
    </location>
</feature>
<reference evidence="8 9" key="1">
    <citation type="submission" date="2012-10" db="EMBL/GenBank/DDBJ databases">
        <title>Genome sequencing and analysis of entomopathogenic fungi Beauveria bassiana D1-5.</title>
        <authorList>
            <person name="Li Q."/>
            <person name="Wang L."/>
            <person name="Zhang Z."/>
            <person name="Wang Q."/>
            <person name="Ren J."/>
            <person name="Wang M."/>
            <person name="Xu W."/>
            <person name="Wang J."/>
            <person name="Lu Y."/>
            <person name="Du Q."/>
            <person name="Sun Z."/>
        </authorList>
    </citation>
    <scope>NUCLEOTIDE SEQUENCE [LARGE SCALE GENOMIC DNA]</scope>
    <source>
        <strain evidence="8 9">D1-5</strain>
    </source>
</reference>